<organism evidence="1">
    <name type="scientific">hydrothermal vent metagenome</name>
    <dbReference type="NCBI Taxonomy" id="652676"/>
    <lineage>
        <taxon>unclassified sequences</taxon>
        <taxon>metagenomes</taxon>
        <taxon>ecological metagenomes</taxon>
    </lineage>
</organism>
<protein>
    <submittedName>
        <fullName evidence="1">Uncharacterized protein</fullName>
    </submittedName>
</protein>
<accession>A0A3B0WQ75</accession>
<evidence type="ECO:0000313" key="1">
    <source>
        <dbReference type="EMBL" id="VAW58188.1"/>
    </source>
</evidence>
<sequence length="52" mass="6123">DRAMKYGILKKLVKKGNKAIYVSSFFIVDPHRKTARSKGWLIHEERYELTLS</sequence>
<dbReference type="EMBL" id="UOFG01000025">
    <property type="protein sequence ID" value="VAW58188.1"/>
    <property type="molecule type" value="Genomic_DNA"/>
</dbReference>
<reference evidence="1" key="1">
    <citation type="submission" date="2018-06" db="EMBL/GenBank/DDBJ databases">
        <authorList>
            <person name="Zhirakovskaya E."/>
        </authorList>
    </citation>
    <scope>NUCLEOTIDE SEQUENCE</scope>
</reference>
<proteinExistence type="predicted"/>
<name>A0A3B0WQ75_9ZZZZ</name>
<feature type="non-terminal residue" evidence="1">
    <location>
        <position position="1"/>
    </location>
</feature>
<gene>
    <name evidence="1" type="ORF">MNBD_GAMMA11-1042</name>
</gene>
<dbReference type="AlphaFoldDB" id="A0A3B0WQ75"/>